<keyword evidence="1" id="KW-0175">Coiled coil</keyword>
<evidence type="ECO:0000313" key="2">
    <source>
        <dbReference type="EMBL" id="ABR46676.1"/>
    </source>
</evidence>
<name>A6TKF8_ALKMQ</name>
<proteinExistence type="predicted"/>
<reference evidence="3" key="1">
    <citation type="journal article" date="2016" name="Genome Announc.">
        <title>Complete genome sequence of Alkaliphilus metalliredigens strain QYMF, an alkaliphilic and metal-reducing bacterium isolated from borax-contaminated leachate ponds.</title>
        <authorList>
            <person name="Hwang C."/>
            <person name="Copeland A."/>
            <person name="Lucas S."/>
            <person name="Lapidus A."/>
            <person name="Barry K."/>
            <person name="Detter J.C."/>
            <person name="Glavina Del Rio T."/>
            <person name="Hammon N."/>
            <person name="Israni S."/>
            <person name="Dalin E."/>
            <person name="Tice H."/>
            <person name="Pitluck S."/>
            <person name="Chertkov O."/>
            <person name="Brettin T."/>
            <person name="Bruce D."/>
            <person name="Han C."/>
            <person name="Schmutz J."/>
            <person name="Larimer F."/>
            <person name="Land M.L."/>
            <person name="Hauser L."/>
            <person name="Kyrpides N."/>
            <person name="Mikhailova N."/>
            <person name="Ye Q."/>
            <person name="Zhou J."/>
            <person name="Richardson P."/>
            <person name="Fields M.W."/>
        </authorList>
    </citation>
    <scope>NUCLEOTIDE SEQUENCE [LARGE SCALE GENOMIC DNA]</scope>
    <source>
        <strain evidence="3">QYMF</strain>
    </source>
</reference>
<feature type="coiled-coil region" evidence="1">
    <location>
        <begin position="6"/>
        <end position="33"/>
    </location>
</feature>
<evidence type="ECO:0000313" key="3">
    <source>
        <dbReference type="Proteomes" id="UP000001572"/>
    </source>
</evidence>
<keyword evidence="3" id="KW-1185">Reference proteome</keyword>
<dbReference type="KEGG" id="amt:Amet_0448"/>
<dbReference type="AlphaFoldDB" id="A6TKF8"/>
<sequence length="38" mass="4487">MEDKVFNLLEKMYSDLSSKIDNMDEQIQEMKSIMTPFG</sequence>
<dbReference type="EMBL" id="CP000724">
    <property type="protein sequence ID" value="ABR46676.1"/>
    <property type="molecule type" value="Genomic_DNA"/>
</dbReference>
<dbReference type="HOGENOM" id="CLU_3323693_0_0_9"/>
<dbReference type="Proteomes" id="UP000001572">
    <property type="component" value="Chromosome"/>
</dbReference>
<evidence type="ECO:0000256" key="1">
    <source>
        <dbReference type="SAM" id="Coils"/>
    </source>
</evidence>
<protein>
    <submittedName>
        <fullName evidence="2">Uncharacterized protein</fullName>
    </submittedName>
</protein>
<accession>A6TKF8</accession>
<dbReference type="STRING" id="293826.Amet_0448"/>
<organism evidence="2 3">
    <name type="scientific">Alkaliphilus metalliredigens (strain QYMF)</name>
    <dbReference type="NCBI Taxonomy" id="293826"/>
    <lineage>
        <taxon>Bacteria</taxon>
        <taxon>Bacillati</taxon>
        <taxon>Bacillota</taxon>
        <taxon>Clostridia</taxon>
        <taxon>Peptostreptococcales</taxon>
        <taxon>Natronincolaceae</taxon>
        <taxon>Alkaliphilus</taxon>
    </lineage>
</organism>
<gene>
    <name evidence="2" type="ordered locus">Amet_0448</name>
</gene>